<feature type="compositionally biased region" description="Basic and acidic residues" evidence="1">
    <location>
        <begin position="254"/>
        <end position="275"/>
    </location>
</feature>
<organism evidence="3 4">
    <name type="scientific">Mycena pura</name>
    <dbReference type="NCBI Taxonomy" id="153505"/>
    <lineage>
        <taxon>Eukaryota</taxon>
        <taxon>Fungi</taxon>
        <taxon>Dikarya</taxon>
        <taxon>Basidiomycota</taxon>
        <taxon>Agaricomycotina</taxon>
        <taxon>Agaricomycetes</taxon>
        <taxon>Agaricomycetidae</taxon>
        <taxon>Agaricales</taxon>
        <taxon>Marasmiineae</taxon>
        <taxon>Mycenaceae</taxon>
        <taxon>Mycena</taxon>
    </lineage>
</organism>
<evidence type="ECO:0000256" key="2">
    <source>
        <dbReference type="SAM" id="Phobius"/>
    </source>
</evidence>
<feature type="region of interest" description="Disordered" evidence="1">
    <location>
        <begin position="312"/>
        <end position="421"/>
    </location>
</feature>
<dbReference type="Proteomes" id="UP001219525">
    <property type="component" value="Unassembled WGS sequence"/>
</dbReference>
<proteinExistence type="predicted"/>
<feature type="compositionally biased region" description="Basic and acidic residues" evidence="1">
    <location>
        <begin position="561"/>
        <end position="609"/>
    </location>
</feature>
<accession>A0AAD6Y1T0</accession>
<protein>
    <submittedName>
        <fullName evidence="3">Uncharacterized protein</fullName>
    </submittedName>
</protein>
<evidence type="ECO:0000313" key="3">
    <source>
        <dbReference type="EMBL" id="KAJ7196976.1"/>
    </source>
</evidence>
<sequence>MPHTVVTGHTTSNKFLKKSQIVDAEACRGLPRPGRRIRLPNWMPYESLKDCDRSPSILLLAMPPQTPTPTTPLLRMEPHQNFSLLNILAVVAIKAAHLACITSLAILPEIYPTVYSAPKLLNILFFVFVGVDQRYLTRSQVSFFCLPVAYYFSSIPILPKFEGDAKECIYDFAIILSLLLLLPIISTCNFLLAIGFQDGIPAMRYFLAQIKEYITSDLESSPNQEYQEEKGGARGQDASGAGGRQIMQEEMTPKEMFKQEIKRNKEEGRDRRRAVSESTGSECRDMESSIPVEVNSTKPPVEVIVVNSAAPRPQQPFPVFSADGHYARLQPTPPSVPAALPQQPPPASVSPGSPRLPPQQPSQARFFPSSSQAQAPVRPPAQAPVRPPAQAPTAMTSHRPPPPASSIQLSPPMPPTSSPLVTRPLSAVLESAWAKHTQDLEQNAQHLAARCADLLQDRAVAAAHTHALQQRLAQSAADTQALQQRLAQSEATAARALRLAAERDSAARAATDLQAKMCAARDRYEKMYVDARAQLLRLQTQATELARRHVANTAQQMAQLARERDEARQARDEAVRERDEAMRERDELLAARGDEEDTKPAIDTTREGTLEAGPEIVRSLSLRVVRKPADLTATQKPDPDLWPNTPRTGTPPSDDASTSTLVTWDAPPAAGRKRSRAEYDADQSEDADTDADADADALRARSPMLGAAFPAPRVLDVKTANSPVHWFMEVRRKRGG</sequence>
<keyword evidence="4" id="KW-1185">Reference proteome</keyword>
<feature type="transmembrane region" description="Helical" evidence="2">
    <location>
        <begin position="173"/>
        <end position="196"/>
    </location>
</feature>
<feature type="compositionally biased region" description="Pro residues" evidence="1">
    <location>
        <begin position="331"/>
        <end position="360"/>
    </location>
</feature>
<reference evidence="3" key="1">
    <citation type="submission" date="2023-03" db="EMBL/GenBank/DDBJ databases">
        <title>Massive genome expansion in bonnet fungi (Mycena s.s.) driven by repeated elements and novel gene families across ecological guilds.</title>
        <authorList>
            <consortium name="Lawrence Berkeley National Laboratory"/>
            <person name="Harder C.B."/>
            <person name="Miyauchi S."/>
            <person name="Viragh M."/>
            <person name="Kuo A."/>
            <person name="Thoen E."/>
            <person name="Andreopoulos B."/>
            <person name="Lu D."/>
            <person name="Skrede I."/>
            <person name="Drula E."/>
            <person name="Henrissat B."/>
            <person name="Morin E."/>
            <person name="Kohler A."/>
            <person name="Barry K."/>
            <person name="LaButti K."/>
            <person name="Morin E."/>
            <person name="Salamov A."/>
            <person name="Lipzen A."/>
            <person name="Mereny Z."/>
            <person name="Hegedus B."/>
            <person name="Baldrian P."/>
            <person name="Stursova M."/>
            <person name="Weitz H."/>
            <person name="Taylor A."/>
            <person name="Grigoriev I.V."/>
            <person name="Nagy L.G."/>
            <person name="Martin F."/>
            <person name="Kauserud H."/>
        </authorList>
    </citation>
    <scope>NUCLEOTIDE SEQUENCE</scope>
    <source>
        <strain evidence="3">9144</strain>
    </source>
</reference>
<feature type="transmembrane region" description="Helical" evidence="2">
    <location>
        <begin position="84"/>
        <end position="107"/>
    </location>
</feature>
<feature type="compositionally biased region" description="Acidic residues" evidence="1">
    <location>
        <begin position="680"/>
        <end position="695"/>
    </location>
</feature>
<feature type="region of interest" description="Disordered" evidence="1">
    <location>
        <begin position="629"/>
        <end position="698"/>
    </location>
</feature>
<dbReference type="EMBL" id="JARJCW010000080">
    <property type="protein sequence ID" value="KAJ7196976.1"/>
    <property type="molecule type" value="Genomic_DNA"/>
</dbReference>
<feature type="region of interest" description="Disordered" evidence="1">
    <location>
        <begin position="219"/>
        <end position="242"/>
    </location>
</feature>
<feature type="region of interest" description="Disordered" evidence="1">
    <location>
        <begin position="254"/>
        <end position="295"/>
    </location>
</feature>
<feature type="region of interest" description="Disordered" evidence="1">
    <location>
        <begin position="561"/>
        <end position="614"/>
    </location>
</feature>
<gene>
    <name evidence="3" type="ORF">GGX14DRAFT_671445</name>
</gene>
<keyword evidence="2" id="KW-1133">Transmembrane helix</keyword>
<feature type="compositionally biased region" description="Pro residues" evidence="1">
    <location>
        <begin position="377"/>
        <end position="390"/>
    </location>
</feature>
<feature type="compositionally biased region" description="Polar residues" evidence="1">
    <location>
        <begin position="645"/>
        <end position="662"/>
    </location>
</feature>
<keyword evidence="2" id="KW-0812">Transmembrane</keyword>
<feature type="transmembrane region" description="Helical" evidence="2">
    <location>
        <begin position="113"/>
        <end position="131"/>
    </location>
</feature>
<comment type="caution">
    <text evidence="3">The sequence shown here is derived from an EMBL/GenBank/DDBJ whole genome shotgun (WGS) entry which is preliminary data.</text>
</comment>
<evidence type="ECO:0000313" key="4">
    <source>
        <dbReference type="Proteomes" id="UP001219525"/>
    </source>
</evidence>
<name>A0AAD6Y1T0_9AGAR</name>
<evidence type="ECO:0000256" key="1">
    <source>
        <dbReference type="SAM" id="MobiDB-lite"/>
    </source>
</evidence>
<keyword evidence="2" id="KW-0472">Membrane</keyword>
<dbReference type="AlphaFoldDB" id="A0AAD6Y1T0"/>